<dbReference type="Proteomes" id="UP000472267">
    <property type="component" value="Chromosome 13"/>
</dbReference>
<sequence length="76" mass="8393">MPIWSVMCSHVPGVPRAWMFHSRGRFSHACADHSANSSGELRVTATTRRTLFRLSASRATIRTAQASLSRLPEANP</sequence>
<dbReference type="AlphaFoldDB" id="A0A672IJM9"/>
<proteinExistence type="predicted"/>
<protein>
    <submittedName>
        <fullName evidence="1">Uncharacterized protein</fullName>
    </submittedName>
</protein>
<accession>A0A672IJM9</accession>
<dbReference type="OMA" id="WERTRFR"/>
<name>A0A672IJM9_SALFA</name>
<evidence type="ECO:0000313" key="2">
    <source>
        <dbReference type="Proteomes" id="UP000472267"/>
    </source>
</evidence>
<reference evidence="1" key="1">
    <citation type="submission" date="2019-06" db="EMBL/GenBank/DDBJ databases">
        <authorList>
            <consortium name="Wellcome Sanger Institute Data Sharing"/>
        </authorList>
    </citation>
    <scope>NUCLEOTIDE SEQUENCE [LARGE SCALE GENOMIC DNA]</scope>
</reference>
<reference evidence="1" key="3">
    <citation type="submission" date="2025-09" db="UniProtKB">
        <authorList>
            <consortium name="Ensembl"/>
        </authorList>
    </citation>
    <scope>IDENTIFICATION</scope>
</reference>
<reference evidence="1" key="2">
    <citation type="submission" date="2025-08" db="UniProtKB">
        <authorList>
            <consortium name="Ensembl"/>
        </authorList>
    </citation>
    <scope>IDENTIFICATION</scope>
</reference>
<dbReference type="InParanoid" id="A0A672IJM9"/>
<evidence type="ECO:0000313" key="1">
    <source>
        <dbReference type="Ensembl" id="ENSSFAP00005041307.1"/>
    </source>
</evidence>
<organism evidence="1 2">
    <name type="scientific">Salarias fasciatus</name>
    <name type="common">Jewelled blenny</name>
    <name type="synonym">Blennius fasciatus</name>
    <dbReference type="NCBI Taxonomy" id="181472"/>
    <lineage>
        <taxon>Eukaryota</taxon>
        <taxon>Metazoa</taxon>
        <taxon>Chordata</taxon>
        <taxon>Craniata</taxon>
        <taxon>Vertebrata</taxon>
        <taxon>Euteleostomi</taxon>
        <taxon>Actinopterygii</taxon>
        <taxon>Neopterygii</taxon>
        <taxon>Teleostei</taxon>
        <taxon>Neoteleostei</taxon>
        <taxon>Acanthomorphata</taxon>
        <taxon>Ovalentaria</taxon>
        <taxon>Blenniimorphae</taxon>
        <taxon>Blenniiformes</taxon>
        <taxon>Blennioidei</taxon>
        <taxon>Blenniidae</taxon>
        <taxon>Salariinae</taxon>
        <taxon>Salarias</taxon>
    </lineage>
</organism>
<dbReference type="Ensembl" id="ENSSFAT00005042820.1">
    <property type="protein sequence ID" value="ENSSFAP00005041307.1"/>
    <property type="gene ID" value="ENSSFAG00005020543.1"/>
</dbReference>
<keyword evidence="2" id="KW-1185">Reference proteome</keyword>